<dbReference type="EMBL" id="WUUU01000066">
    <property type="protein sequence ID" value="MXR20844.1"/>
    <property type="molecule type" value="Genomic_DNA"/>
</dbReference>
<keyword evidence="3" id="KW-1185">Reference proteome</keyword>
<reference evidence="2 3" key="1">
    <citation type="submission" date="2019-12" db="EMBL/GenBank/DDBJ databases">
        <title>Isolation and characterization of three novel carbon monoxide-oxidizing members of Halobacteria from salione crusts and soils.</title>
        <authorList>
            <person name="Myers M.R."/>
            <person name="King G.M."/>
        </authorList>
    </citation>
    <scope>NUCLEOTIDE SEQUENCE [LARGE SCALE GENOMIC DNA]</scope>
    <source>
        <strain evidence="2 3">PCN9</strain>
    </source>
</reference>
<evidence type="ECO:0000259" key="1">
    <source>
        <dbReference type="Pfam" id="PF04471"/>
    </source>
</evidence>
<dbReference type="OrthoDB" id="141004at2157"/>
<dbReference type="InterPro" id="IPR007560">
    <property type="entry name" value="Restrct_endonuc_IV_Mrr"/>
</dbReference>
<protein>
    <recommendedName>
        <fullName evidence="1">Restriction endonuclease type IV Mrr domain-containing protein</fullName>
    </recommendedName>
</protein>
<gene>
    <name evidence="2" type="ORF">GRX66_09595</name>
</gene>
<name>A0A6B0SGF6_9EURY</name>
<dbReference type="GO" id="GO:0003677">
    <property type="term" value="F:DNA binding"/>
    <property type="evidence" value="ECO:0007669"/>
    <property type="project" value="InterPro"/>
</dbReference>
<dbReference type="AlphaFoldDB" id="A0A6B0SGF6"/>
<proteinExistence type="predicted"/>
<dbReference type="RefSeq" id="WP_159526364.1">
    <property type="nucleotide sequence ID" value="NZ_WUUU01000066.1"/>
</dbReference>
<organism evidence="2 3">
    <name type="scientific">Halobacterium bonnevillei</name>
    <dbReference type="NCBI Taxonomy" id="2692200"/>
    <lineage>
        <taxon>Archaea</taxon>
        <taxon>Methanobacteriati</taxon>
        <taxon>Methanobacteriota</taxon>
        <taxon>Stenosarchaea group</taxon>
        <taxon>Halobacteria</taxon>
        <taxon>Halobacteriales</taxon>
        <taxon>Halobacteriaceae</taxon>
        <taxon>Halobacterium</taxon>
    </lineage>
</organism>
<dbReference type="Pfam" id="PF04471">
    <property type="entry name" value="Mrr_cat"/>
    <property type="match status" value="1"/>
</dbReference>
<evidence type="ECO:0000313" key="2">
    <source>
        <dbReference type="EMBL" id="MXR20844.1"/>
    </source>
</evidence>
<accession>A0A6B0SGF6</accession>
<sequence length="329" mass="34413">MFEEMPESSFPEFLAAFWAEKGWSTSVQANEDGTYLVGGDKDDGTRGLIGVRPGGDTEIGASEVEDFAAFCDRKGVDVRVMATRGRFTTGARSAADAGDVHLLDPNELASSVREENAEHLVAEHAENGDSGSLLASLPSLPLPVPSGIPSGIPVVPLVVAAVVVFAAVFAGGTVLSFVPFVGAGGGGNAGPAVTAFSLAATENTTATAEWDVRVQDRLRTANNTYQPPPGHSFVLVQLNVTGGDSQIVVRNQDFALSVNGTNYGHQEFENRSQEFRAKQSAVTAGPGESGRILVVFAVPADFDAATLVERASGAGLRFERADLEFAVDQ</sequence>
<dbReference type="GO" id="GO:0009307">
    <property type="term" value="P:DNA restriction-modification system"/>
    <property type="evidence" value="ECO:0007669"/>
    <property type="project" value="InterPro"/>
</dbReference>
<feature type="domain" description="Restriction endonuclease type IV Mrr" evidence="1">
    <location>
        <begin position="3"/>
        <end position="110"/>
    </location>
</feature>
<comment type="caution">
    <text evidence="2">The sequence shown here is derived from an EMBL/GenBank/DDBJ whole genome shotgun (WGS) entry which is preliminary data.</text>
</comment>
<dbReference type="Proteomes" id="UP000471521">
    <property type="component" value="Unassembled WGS sequence"/>
</dbReference>
<evidence type="ECO:0000313" key="3">
    <source>
        <dbReference type="Proteomes" id="UP000471521"/>
    </source>
</evidence>
<dbReference type="GO" id="GO:0004519">
    <property type="term" value="F:endonuclease activity"/>
    <property type="evidence" value="ECO:0007669"/>
    <property type="project" value="InterPro"/>
</dbReference>